<dbReference type="InterPro" id="IPR045380">
    <property type="entry name" value="LD_TPept_scaffold_dom"/>
</dbReference>
<keyword evidence="6 7" id="KW-0961">Cell wall biogenesis/degradation</keyword>
<feature type="compositionally biased region" description="Low complexity" evidence="8">
    <location>
        <begin position="1"/>
        <end position="25"/>
    </location>
</feature>
<dbReference type="InterPro" id="IPR002477">
    <property type="entry name" value="Peptidoglycan-bd-like"/>
</dbReference>
<feature type="region of interest" description="Disordered" evidence="8">
    <location>
        <begin position="1"/>
        <end position="28"/>
    </location>
</feature>
<feature type="domain" description="L,D-TPase catalytic" evidence="9">
    <location>
        <begin position="261"/>
        <end position="425"/>
    </location>
</feature>
<evidence type="ECO:0000256" key="2">
    <source>
        <dbReference type="ARBA" id="ARBA00005992"/>
    </source>
</evidence>
<evidence type="ECO:0000256" key="8">
    <source>
        <dbReference type="SAM" id="MobiDB-lite"/>
    </source>
</evidence>
<dbReference type="InterPro" id="IPR052905">
    <property type="entry name" value="LD-transpeptidase_YkuD-like"/>
</dbReference>
<proteinExistence type="inferred from homology"/>
<organism evidence="10 11">
    <name type="scientific">Caulobacter hibisci</name>
    <dbReference type="NCBI Taxonomy" id="2035993"/>
    <lineage>
        <taxon>Bacteria</taxon>
        <taxon>Pseudomonadati</taxon>
        <taxon>Pseudomonadota</taxon>
        <taxon>Alphaproteobacteria</taxon>
        <taxon>Caulobacterales</taxon>
        <taxon>Caulobacteraceae</taxon>
        <taxon>Caulobacter</taxon>
    </lineage>
</organism>
<gene>
    <name evidence="10" type="ORF">I4Q42_17050</name>
</gene>
<evidence type="ECO:0000256" key="6">
    <source>
        <dbReference type="ARBA" id="ARBA00023316"/>
    </source>
</evidence>
<dbReference type="InterPro" id="IPR036365">
    <property type="entry name" value="PGBD-like_sf"/>
</dbReference>
<name>A0ABS0T1J6_9CAUL</name>
<keyword evidence="11" id="KW-1185">Reference proteome</keyword>
<dbReference type="PANTHER" id="PTHR41533">
    <property type="entry name" value="L,D-TRANSPEPTIDASE HI_1667-RELATED"/>
    <property type="match status" value="1"/>
</dbReference>
<dbReference type="CDD" id="cd16913">
    <property type="entry name" value="YkuD_like"/>
    <property type="match status" value="1"/>
</dbReference>
<feature type="active site" description="Nucleophile" evidence="7">
    <location>
        <position position="395"/>
    </location>
</feature>
<dbReference type="EMBL" id="JADWOX010000012">
    <property type="protein sequence ID" value="MBI1685381.1"/>
    <property type="molecule type" value="Genomic_DNA"/>
</dbReference>
<dbReference type="Gene3D" id="2.40.440.10">
    <property type="entry name" value="L,D-transpeptidase catalytic domain-like"/>
    <property type="match status" value="1"/>
</dbReference>
<reference evidence="10 11" key="1">
    <citation type="submission" date="2020-11" db="EMBL/GenBank/DDBJ databases">
        <title>genome sequence of strain KACC 18849.</title>
        <authorList>
            <person name="Gao J."/>
            <person name="Zhang X."/>
        </authorList>
    </citation>
    <scope>NUCLEOTIDE SEQUENCE [LARGE SCALE GENOMIC DNA]</scope>
    <source>
        <strain evidence="10 11">KACC 18849</strain>
    </source>
</reference>
<comment type="pathway">
    <text evidence="1 7">Cell wall biogenesis; peptidoglycan biosynthesis.</text>
</comment>
<feature type="active site" description="Proton donor/acceptor" evidence="7">
    <location>
        <position position="376"/>
    </location>
</feature>
<protein>
    <submittedName>
        <fullName evidence="10">L,D-transpeptidase family protein</fullName>
    </submittedName>
</protein>
<evidence type="ECO:0000256" key="1">
    <source>
        <dbReference type="ARBA" id="ARBA00004752"/>
    </source>
</evidence>
<comment type="caution">
    <text evidence="10">The sequence shown here is derived from an EMBL/GenBank/DDBJ whole genome shotgun (WGS) entry which is preliminary data.</text>
</comment>
<dbReference type="Pfam" id="PF03734">
    <property type="entry name" value="YkuD"/>
    <property type="match status" value="1"/>
</dbReference>
<dbReference type="PROSITE" id="PS52029">
    <property type="entry name" value="LD_TPASE"/>
    <property type="match status" value="1"/>
</dbReference>
<dbReference type="InterPro" id="IPR038063">
    <property type="entry name" value="Transpep_catalytic_dom"/>
</dbReference>
<dbReference type="PANTHER" id="PTHR41533:SF2">
    <property type="entry name" value="BLR7131 PROTEIN"/>
    <property type="match status" value="1"/>
</dbReference>
<keyword evidence="4 7" id="KW-0133">Cell shape</keyword>
<dbReference type="RefSeq" id="WP_232793241.1">
    <property type="nucleotide sequence ID" value="NZ_JADWOX010000012.1"/>
</dbReference>
<dbReference type="InterPro" id="IPR005490">
    <property type="entry name" value="LD_TPept_cat_dom"/>
</dbReference>
<evidence type="ECO:0000313" key="11">
    <source>
        <dbReference type="Proteomes" id="UP000639859"/>
    </source>
</evidence>
<dbReference type="Gene3D" id="1.10.101.10">
    <property type="entry name" value="PGBD-like superfamily/PGBD"/>
    <property type="match status" value="1"/>
</dbReference>
<evidence type="ECO:0000256" key="3">
    <source>
        <dbReference type="ARBA" id="ARBA00022679"/>
    </source>
</evidence>
<sequence length="480" mass="51875">MSAAPAVQAQAQVRPVRAPQQAPTQVPAPPALRADQIDLLAKALNDAPAHGFDPGAFAPDRALALLDSRSGADRQAGLNQLVALTMRYARAVHSGRLAAADFDANWGLRPAPYDPAPGFAAALQSDRLAAWLEDLSPPYTGYQTLQKGLVTYRDIAARGGWAVVPEGAPLKLGDKGDARIVQLEARLAVEDPTIAVDGVAVFDEALQQALMRAQKRFGLNPDGVLGKGTLTALNVPVQLRIDQILANMERWRWLPQELPADRIQVNIAAAVMSVFHHDAPTLTMRAVTGRPGDETPMLQSQIHSIVLNPPWNVPSSIATKELWPKERANPGYLARNDFIVIPTGDGGSRLQQKAGDKAALGVVKFDFNNPYGVYLHDTPSRAKFASYSRLASHGCVRLEKPIPLAKQLLNGSAEWTPENVDSTIASGKTVRAQLAQPMAVFLLYWTAYVTPDGQVNFRDDPYGWDRTLVQRIAASKPGSA</sequence>
<evidence type="ECO:0000256" key="7">
    <source>
        <dbReference type="PROSITE-ProRule" id="PRU01373"/>
    </source>
</evidence>
<evidence type="ECO:0000313" key="10">
    <source>
        <dbReference type="EMBL" id="MBI1685381.1"/>
    </source>
</evidence>
<keyword evidence="5 7" id="KW-0573">Peptidoglycan synthesis</keyword>
<comment type="similarity">
    <text evidence="2">Belongs to the YkuD family.</text>
</comment>
<dbReference type="Proteomes" id="UP000639859">
    <property type="component" value="Unassembled WGS sequence"/>
</dbReference>
<keyword evidence="3" id="KW-0808">Transferase</keyword>
<dbReference type="SUPFAM" id="SSF47090">
    <property type="entry name" value="PGBD-like"/>
    <property type="match status" value="1"/>
</dbReference>
<evidence type="ECO:0000256" key="4">
    <source>
        <dbReference type="ARBA" id="ARBA00022960"/>
    </source>
</evidence>
<dbReference type="InterPro" id="IPR036366">
    <property type="entry name" value="PGBDSf"/>
</dbReference>
<evidence type="ECO:0000259" key="9">
    <source>
        <dbReference type="PROSITE" id="PS52029"/>
    </source>
</evidence>
<dbReference type="SUPFAM" id="SSF141523">
    <property type="entry name" value="L,D-transpeptidase catalytic domain-like"/>
    <property type="match status" value="1"/>
</dbReference>
<accession>A0ABS0T1J6</accession>
<dbReference type="Pfam" id="PF20142">
    <property type="entry name" value="Scaffold"/>
    <property type="match status" value="1"/>
</dbReference>
<dbReference type="Pfam" id="PF01471">
    <property type="entry name" value="PG_binding_1"/>
    <property type="match status" value="1"/>
</dbReference>
<evidence type="ECO:0000256" key="5">
    <source>
        <dbReference type="ARBA" id="ARBA00022984"/>
    </source>
</evidence>